<evidence type="ECO:0000313" key="2">
    <source>
        <dbReference type="Proteomes" id="UP000664859"/>
    </source>
</evidence>
<reference evidence="1" key="1">
    <citation type="submission" date="2021-02" db="EMBL/GenBank/DDBJ databases">
        <title>First Annotated Genome of the Yellow-green Alga Tribonema minus.</title>
        <authorList>
            <person name="Mahan K.M."/>
        </authorList>
    </citation>
    <scope>NUCLEOTIDE SEQUENCE</scope>
    <source>
        <strain evidence="1">UTEX B ZZ1240</strain>
    </source>
</reference>
<organism evidence="1 2">
    <name type="scientific">Tribonema minus</name>
    <dbReference type="NCBI Taxonomy" id="303371"/>
    <lineage>
        <taxon>Eukaryota</taxon>
        <taxon>Sar</taxon>
        <taxon>Stramenopiles</taxon>
        <taxon>Ochrophyta</taxon>
        <taxon>PX clade</taxon>
        <taxon>Xanthophyceae</taxon>
        <taxon>Tribonematales</taxon>
        <taxon>Tribonemataceae</taxon>
        <taxon>Tribonema</taxon>
    </lineage>
</organism>
<comment type="caution">
    <text evidence="1">The sequence shown here is derived from an EMBL/GenBank/DDBJ whole genome shotgun (WGS) entry which is preliminary data.</text>
</comment>
<proteinExistence type="predicted"/>
<feature type="non-terminal residue" evidence="1">
    <location>
        <position position="79"/>
    </location>
</feature>
<dbReference type="Proteomes" id="UP000664859">
    <property type="component" value="Unassembled WGS sequence"/>
</dbReference>
<dbReference type="AlphaFoldDB" id="A0A835YRV3"/>
<accession>A0A835YRV3</accession>
<protein>
    <submittedName>
        <fullName evidence="1">Uncharacterized protein</fullName>
    </submittedName>
</protein>
<feature type="non-terminal residue" evidence="1">
    <location>
        <position position="1"/>
    </location>
</feature>
<evidence type="ECO:0000313" key="1">
    <source>
        <dbReference type="EMBL" id="KAG5176014.1"/>
    </source>
</evidence>
<gene>
    <name evidence="1" type="ORF">JKP88DRAFT_153107</name>
</gene>
<dbReference type="EMBL" id="JAFCMP010000542">
    <property type="protein sequence ID" value="KAG5176014.1"/>
    <property type="molecule type" value="Genomic_DNA"/>
</dbReference>
<sequence length="79" mass="9048">RPATGDVWYLRRLLYHHAGRNFEQMRTISDATYNTYKDAAFAKGIVPDNKESLITLEEQESLLTGKQLRSLFATLCLEA</sequence>
<keyword evidence="2" id="KW-1185">Reference proteome</keyword>
<name>A0A835YRV3_9STRA</name>
<dbReference type="OrthoDB" id="1751583at2759"/>